<evidence type="ECO:0000313" key="1">
    <source>
        <dbReference type="EMBL" id="VAY86227.1"/>
    </source>
</evidence>
<dbReference type="Gene3D" id="3.30.160.150">
    <property type="entry name" value="Lipoprotein like domain"/>
    <property type="match status" value="1"/>
</dbReference>
<dbReference type="AlphaFoldDB" id="A0A3B1DQU8"/>
<dbReference type="InterPro" id="IPR007485">
    <property type="entry name" value="LPS_assembly_LptE"/>
</dbReference>
<dbReference type="GO" id="GO:0019867">
    <property type="term" value="C:outer membrane"/>
    <property type="evidence" value="ECO:0007669"/>
    <property type="project" value="InterPro"/>
</dbReference>
<keyword evidence="1" id="KW-0449">Lipoprotein</keyword>
<reference evidence="1" key="1">
    <citation type="submission" date="2018-10" db="EMBL/GenBank/DDBJ databases">
        <authorList>
            <person name="Aoki K."/>
        </authorList>
    </citation>
    <scope>NUCLEOTIDE SEQUENCE</scope>
</reference>
<organism evidence="1">
    <name type="scientific">hydrothermal vent metagenome</name>
    <dbReference type="NCBI Taxonomy" id="652676"/>
    <lineage>
        <taxon>unclassified sequences</taxon>
        <taxon>metagenomes</taxon>
        <taxon>ecological metagenomes</taxon>
    </lineage>
</organism>
<proteinExistence type="predicted"/>
<protein>
    <submittedName>
        <fullName evidence="1">Probable lipoprotein Cj1090c</fullName>
    </submittedName>
</protein>
<dbReference type="Pfam" id="PF04390">
    <property type="entry name" value="LptE"/>
    <property type="match status" value="1"/>
</dbReference>
<dbReference type="EMBL" id="UOYO01000002">
    <property type="protein sequence ID" value="VAY86227.1"/>
    <property type="molecule type" value="Genomic_DNA"/>
</dbReference>
<gene>
    <name evidence="1" type="ORF">MNB_ARC-1_886</name>
</gene>
<name>A0A3B1DQU8_9ZZZZ</name>
<dbReference type="GO" id="GO:0043165">
    <property type="term" value="P:Gram-negative-bacterium-type cell outer membrane assembly"/>
    <property type="evidence" value="ECO:0007669"/>
    <property type="project" value="InterPro"/>
</dbReference>
<accession>A0A3B1DQU8</accession>
<sequence>MSYYVKNEINGNVFIDLNVYTNNTVNSVYLKEIANEIIISEIGASLTNNSKKADTSIVIYFSNISFIALEYDVQGYVKLYRTTVHIKFNYKNKEHKIRRLLNVSASHDYFVDESSIITDLKKEESIKIATRKALSEIFSKVGTESLRYNK</sequence>